<dbReference type="EMBL" id="CADCWI010000040">
    <property type="protein sequence ID" value="CAA9547292.1"/>
    <property type="molecule type" value="Genomic_DNA"/>
</dbReference>
<organism evidence="2">
    <name type="scientific">uncultured Thermomicrobiales bacterium</name>
    <dbReference type="NCBI Taxonomy" id="1645740"/>
    <lineage>
        <taxon>Bacteria</taxon>
        <taxon>Pseudomonadati</taxon>
        <taxon>Thermomicrobiota</taxon>
        <taxon>Thermomicrobia</taxon>
        <taxon>Thermomicrobiales</taxon>
        <taxon>environmental samples</taxon>
    </lineage>
</organism>
<reference evidence="2" key="1">
    <citation type="submission" date="2020-02" db="EMBL/GenBank/DDBJ databases">
        <authorList>
            <person name="Meier V. D."/>
        </authorList>
    </citation>
    <scope>NUCLEOTIDE SEQUENCE</scope>
    <source>
        <strain evidence="2">AVDCRST_MAG43</strain>
    </source>
</reference>
<feature type="domain" description="DUF6788" evidence="1">
    <location>
        <begin position="22"/>
        <end position="69"/>
    </location>
</feature>
<evidence type="ECO:0000313" key="2">
    <source>
        <dbReference type="EMBL" id="CAA9547292.1"/>
    </source>
</evidence>
<name>A0A6J4UDK5_9BACT</name>
<sequence length="109" mass="12504">MGDISVDAQNVAETLHKTPALVYYRVRCGKPSCHCATGERHGPYWFLHWREGTVQRRRYVRQADVPAVEAIIARRRAGDRAARQLAALAVTDLRRIRNLVRDIERRTPA</sequence>
<gene>
    <name evidence="2" type="ORF">AVDCRST_MAG43-759</name>
</gene>
<protein>
    <recommendedName>
        <fullName evidence="1">DUF6788 domain-containing protein</fullName>
    </recommendedName>
</protein>
<evidence type="ECO:0000259" key="1">
    <source>
        <dbReference type="Pfam" id="PF20586"/>
    </source>
</evidence>
<dbReference type="Pfam" id="PF20586">
    <property type="entry name" value="DUF6788"/>
    <property type="match status" value="1"/>
</dbReference>
<dbReference type="InterPro" id="IPR046738">
    <property type="entry name" value="DUF6788"/>
</dbReference>
<proteinExistence type="predicted"/>
<dbReference type="AlphaFoldDB" id="A0A6J4UDK5"/>
<accession>A0A6J4UDK5</accession>